<dbReference type="InterPro" id="IPR007320">
    <property type="entry name" value="PDCD2_C"/>
</dbReference>
<dbReference type="EMBL" id="JAVXUO010001352">
    <property type="protein sequence ID" value="KAK2983186.1"/>
    <property type="molecule type" value="Genomic_DNA"/>
</dbReference>
<name>A0AA88RPN2_9ASTE</name>
<feature type="domain" description="Programmed cell death protein 2 C-terminal" evidence="2">
    <location>
        <begin position="315"/>
        <end position="417"/>
    </location>
</feature>
<dbReference type="GO" id="GO:0005737">
    <property type="term" value="C:cytoplasm"/>
    <property type="evidence" value="ECO:0007669"/>
    <property type="project" value="InterPro"/>
</dbReference>
<keyword evidence="4" id="KW-1185">Reference proteome</keyword>
<dbReference type="Pfam" id="PF04194">
    <property type="entry name" value="PDCD2_C"/>
    <property type="match status" value="1"/>
</dbReference>
<dbReference type="Proteomes" id="UP001187471">
    <property type="component" value="Unassembled WGS sequence"/>
</dbReference>
<dbReference type="PANTHER" id="PTHR12298:SF4">
    <property type="entry name" value="PROGRAMMED CELL DEATH PROTEIN 2"/>
    <property type="match status" value="1"/>
</dbReference>
<evidence type="ECO:0000313" key="4">
    <source>
        <dbReference type="Proteomes" id="UP001187471"/>
    </source>
</evidence>
<gene>
    <name evidence="3" type="ORF">RJ640_018531</name>
</gene>
<feature type="region of interest" description="Disordered" evidence="1">
    <location>
        <begin position="1"/>
        <end position="49"/>
    </location>
</feature>
<organism evidence="3 4">
    <name type="scientific">Escallonia rubra</name>
    <dbReference type="NCBI Taxonomy" id="112253"/>
    <lineage>
        <taxon>Eukaryota</taxon>
        <taxon>Viridiplantae</taxon>
        <taxon>Streptophyta</taxon>
        <taxon>Embryophyta</taxon>
        <taxon>Tracheophyta</taxon>
        <taxon>Spermatophyta</taxon>
        <taxon>Magnoliopsida</taxon>
        <taxon>eudicotyledons</taxon>
        <taxon>Gunneridae</taxon>
        <taxon>Pentapetalae</taxon>
        <taxon>asterids</taxon>
        <taxon>campanulids</taxon>
        <taxon>Escalloniales</taxon>
        <taxon>Escalloniaceae</taxon>
        <taxon>Escallonia</taxon>
    </lineage>
</organism>
<dbReference type="PANTHER" id="PTHR12298">
    <property type="entry name" value="PCDC2 PROGRAMMED CELL DEATH PROTEIN 2 -RELATED"/>
    <property type="match status" value="1"/>
</dbReference>
<evidence type="ECO:0000259" key="2">
    <source>
        <dbReference type="Pfam" id="PF04194"/>
    </source>
</evidence>
<proteinExistence type="predicted"/>
<evidence type="ECO:0000313" key="3">
    <source>
        <dbReference type="EMBL" id="KAK2983186.1"/>
    </source>
</evidence>
<accession>A0AA88RPN2</accession>
<protein>
    <recommendedName>
        <fullName evidence="2">Programmed cell death protein 2 C-terminal domain-containing protein</fullName>
    </recommendedName>
</protein>
<sequence length="427" mass="48528">MSEEATGDMNASSLDKFRTLQITPLEDEEEDENPLDNNGNGDIYDDDDDDVEEEQLPVTLGFAEKPKNRWSLLRQLFPSKAGGVPAWLDPLNLPSGRSRMCDFCGEPLQFLLQVYAPLSEKDSTFHRILFVFMCPSMKCLLKDQHEQWKRHSQNASRRFFVASCPVPILFTPRSPQDTMELTNRLELELRFVVGAEPGREIKFAVVAEEHAMHWRSGHKIQCQQLAFSPQASDSITNNNSAEIQKSKYPDRISDLLTVASSVLWQEFEIINEDESEFDLEMSDNDGYATSLVSQSQMDESVKSMLHSFEGDGDKKSWASFQERISRAPEQVLRYCRYARAKPLWPMSSGRPSRTDIPKCDHCGGLRGFEFQILPQLLYYFGVTNNVDSLDWATIVVYACEASCEGSMAYKEEFAWLQLVSQSTTALG</sequence>
<evidence type="ECO:0000256" key="1">
    <source>
        <dbReference type="SAM" id="MobiDB-lite"/>
    </source>
</evidence>
<reference evidence="3" key="1">
    <citation type="submission" date="2022-12" db="EMBL/GenBank/DDBJ databases">
        <title>Draft genome assemblies for two species of Escallonia (Escalloniales).</title>
        <authorList>
            <person name="Chanderbali A."/>
            <person name="Dervinis C."/>
            <person name="Anghel I."/>
            <person name="Soltis D."/>
            <person name="Soltis P."/>
            <person name="Zapata F."/>
        </authorList>
    </citation>
    <scope>NUCLEOTIDE SEQUENCE</scope>
    <source>
        <strain evidence="3">UCBG92.1500</strain>
        <tissue evidence="3">Leaf</tissue>
    </source>
</reference>
<comment type="caution">
    <text evidence="3">The sequence shown here is derived from an EMBL/GenBank/DDBJ whole genome shotgun (WGS) entry which is preliminary data.</text>
</comment>
<dbReference type="AlphaFoldDB" id="A0AA88RPN2"/>
<feature type="compositionally biased region" description="Acidic residues" evidence="1">
    <location>
        <begin position="25"/>
        <end position="34"/>
    </location>
</feature>